<name>A0A0L6JKL5_9FIRM</name>
<accession>A0A0L6JKL5</accession>
<dbReference type="SUPFAM" id="SSF52091">
    <property type="entry name" value="SpoIIaa-like"/>
    <property type="match status" value="1"/>
</dbReference>
<dbReference type="PROSITE" id="PS50801">
    <property type="entry name" value="STAS"/>
    <property type="match status" value="1"/>
</dbReference>
<dbReference type="Gene3D" id="3.30.750.24">
    <property type="entry name" value="STAS domain"/>
    <property type="match status" value="1"/>
</dbReference>
<dbReference type="CDD" id="cd07041">
    <property type="entry name" value="STAS_RsbR_RsbS_like"/>
    <property type="match status" value="1"/>
</dbReference>
<dbReference type="PATRIC" id="fig|398512.5.peg.1618"/>
<proteinExistence type="predicted"/>
<dbReference type="EMBL" id="LGTC01000001">
    <property type="protein sequence ID" value="KNY26295.1"/>
    <property type="molecule type" value="Genomic_DNA"/>
</dbReference>
<gene>
    <name evidence="2" type="ORF">Bccel_1557</name>
</gene>
<dbReference type="eggNOG" id="COG1366">
    <property type="taxonomic scope" value="Bacteria"/>
</dbReference>
<dbReference type="PANTHER" id="PTHR33745">
    <property type="entry name" value="RSBT ANTAGONIST PROTEIN RSBS-RELATED"/>
    <property type="match status" value="1"/>
</dbReference>
<dbReference type="Pfam" id="PF01740">
    <property type="entry name" value="STAS"/>
    <property type="match status" value="1"/>
</dbReference>
<dbReference type="InterPro" id="IPR002645">
    <property type="entry name" value="STAS_dom"/>
</dbReference>
<evidence type="ECO:0000259" key="1">
    <source>
        <dbReference type="PROSITE" id="PS50801"/>
    </source>
</evidence>
<evidence type="ECO:0000313" key="3">
    <source>
        <dbReference type="Proteomes" id="UP000036923"/>
    </source>
</evidence>
<dbReference type="InterPro" id="IPR051932">
    <property type="entry name" value="Bact_StressResp_Reg"/>
</dbReference>
<organism evidence="2 3">
    <name type="scientific">Pseudobacteroides cellulosolvens ATCC 35603 = DSM 2933</name>
    <dbReference type="NCBI Taxonomy" id="398512"/>
    <lineage>
        <taxon>Bacteria</taxon>
        <taxon>Bacillati</taxon>
        <taxon>Bacillota</taxon>
        <taxon>Clostridia</taxon>
        <taxon>Eubacteriales</taxon>
        <taxon>Oscillospiraceae</taxon>
        <taxon>Pseudobacteroides</taxon>
    </lineage>
</organism>
<dbReference type="InterPro" id="IPR036513">
    <property type="entry name" value="STAS_dom_sf"/>
</dbReference>
<feature type="domain" description="STAS" evidence="1">
    <location>
        <begin position="2"/>
        <end position="113"/>
    </location>
</feature>
<protein>
    <submittedName>
        <fullName evidence="2">Anti-sigma-factor antagonist</fullName>
    </submittedName>
</protein>
<keyword evidence="3" id="KW-1185">Reference proteome</keyword>
<sequence>MEKIPILKINNILIVSLQGDLTDRSIVNFQQDILEKIYKNKAVGVLIDISVLDIIDSFLGRVISDTARMIRLLGSEIMIVGMKPCVAITLVELGLEIGSVNTALDMESGIEKLKREIKSQCIEEVDESALTGRLADDGLDGNDQLGEELDDTL</sequence>
<dbReference type="Proteomes" id="UP000036923">
    <property type="component" value="Unassembled WGS sequence"/>
</dbReference>
<dbReference type="AlphaFoldDB" id="A0A0L6JKL5"/>
<comment type="caution">
    <text evidence="2">The sequence shown here is derived from an EMBL/GenBank/DDBJ whole genome shotgun (WGS) entry which is preliminary data.</text>
</comment>
<dbReference type="PANTHER" id="PTHR33745:SF1">
    <property type="entry name" value="RSBT ANTAGONIST PROTEIN RSBS"/>
    <property type="match status" value="1"/>
</dbReference>
<dbReference type="OrthoDB" id="9797171at2"/>
<reference evidence="3" key="1">
    <citation type="submission" date="2015-07" db="EMBL/GenBank/DDBJ databases">
        <title>Near-Complete Genome Sequence of the Cellulolytic Bacterium Bacteroides (Pseudobacteroides) cellulosolvens ATCC 35603.</title>
        <authorList>
            <person name="Dassa B."/>
            <person name="Utturkar S.M."/>
            <person name="Klingeman D.M."/>
            <person name="Hurt R.A."/>
            <person name="Keller M."/>
            <person name="Xu J."/>
            <person name="Reddy Y.H.K."/>
            <person name="Borovok I."/>
            <person name="Grinberg I.R."/>
            <person name="Lamed R."/>
            <person name="Zhivin O."/>
            <person name="Bayer E.A."/>
            <person name="Brown S.D."/>
        </authorList>
    </citation>
    <scope>NUCLEOTIDE SEQUENCE [LARGE SCALE GENOMIC DNA]</scope>
    <source>
        <strain evidence="3">DSM 2933</strain>
    </source>
</reference>
<dbReference type="STRING" id="398512.Bccel_1557"/>
<dbReference type="RefSeq" id="WP_081926949.1">
    <property type="nucleotide sequence ID" value="NZ_JQKC01000018.1"/>
</dbReference>
<evidence type="ECO:0000313" key="2">
    <source>
        <dbReference type="EMBL" id="KNY26295.1"/>
    </source>
</evidence>